<keyword evidence="1" id="KW-0175">Coiled coil</keyword>
<name>A0A0R1P3Y7_9LACO</name>
<dbReference type="AlphaFoldDB" id="A0A0R1P3Y7"/>
<sequence length="183" mass="21012">MNESAKKAKESQEPKRFTIDSNQALIWTLQKAEQKRQEIIGTKNMMEQEVEFYQGKIKALQAELQNFNDIVLQYAQSQMEADPKWEFKDSPFGRIVKSKPSTSLQVADKQALINHYKGTEFVKHVEEDKLQWGKLKKTLSSPDGEHVVNADGEPIDDVKVVKKPAKIELKHKNAKGNWTTKED</sequence>
<dbReference type="Proteomes" id="UP000051445">
    <property type="component" value="Unassembled WGS sequence"/>
</dbReference>
<gene>
    <name evidence="2" type="ORF">FD27_GL001099</name>
</gene>
<evidence type="ECO:0008006" key="4">
    <source>
        <dbReference type="Google" id="ProtNLM"/>
    </source>
</evidence>
<comment type="caution">
    <text evidence="2">The sequence shown here is derived from an EMBL/GenBank/DDBJ whole genome shotgun (WGS) entry which is preliminary data.</text>
</comment>
<evidence type="ECO:0000313" key="3">
    <source>
        <dbReference type="Proteomes" id="UP000051445"/>
    </source>
</evidence>
<evidence type="ECO:0000313" key="2">
    <source>
        <dbReference type="EMBL" id="KRL27344.1"/>
    </source>
</evidence>
<protein>
    <recommendedName>
        <fullName evidence="4">Bacteriophage Mu Gam like protein</fullName>
    </recommendedName>
</protein>
<feature type="coiled-coil region" evidence="1">
    <location>
        <begin position="29"/>
        <end position="70"/>
    </location>
</feature>
<keyword evidence="3" id="KW-1185">Reference proteome</keyword>
<accession>A0A0R1P3Y7</accession>
<dbReference type="STRING" id="1423746.FD27_GL001099"/>
<reference evidence="2 3" key="1">
    <citation type="journal article" date="2015" name="Genome Announc.">
        <title>Expanding the biotechnology potential of lactobacilli through comparative genomics of 213 strains and associated genera.</title>
        <authorList>
            <person name="Sun Z."/>
            <person name="Harris H.M."/>
            <person name="McCann A."/>
            <person name="Guo C."/>
            <person name="Argimon S."/>
            <person name="Zhang W."/>
            <person name="Yang X."/>
            <person name="Jeffery I.B."/>
            <person name="Cooney J.C."/>
            <person name="Kagawa T.F."/>
            <person name="Liu W."/>
            <person name="Song Y."/>
            <person name="Salvetti E."/>
            <person name="Wrobel A."/>
            <person name="Rasinkangas P."/>
            <person name="Parkhill J."/>
            <person name="Rea M.C."/>
            <person name="O'Sullivan O."/>
            <person name="Ritari J."/>
            <person name="Douillard F.P."/>
            <person name="Paul Ross R."/>
            <person name="Yang R."/>
            <person name="Briner A.E."/>
            <person name="Felis G.E."/>
            <person name="de Vos W.M."/>
            <person name="Barrangou R."/>
            <person name="Klaenhammer T.R."/>
            <person name="Caufield P.W."/>
            <person name="Cui Y."/>
            <person name="Zhang H."/>
            <person name="O'Toole P.W."/>
        </authorList>
    </citation>
    <scope>NUCLEOTIDE SEQUENCE [LARGE SCALE GENOMIC DNA]</scope>
    <source>
        <strain evidence="2 3">DSM 13145</strain>
    </source>
</reference>
<proteinExistence type="predicted"/>
<organism evidence="2 3">
    <name type="scientific">Limosilactobacillus frumenti DSM 13145</name>
    <dbReference type="NCBI Taxonomy" id="1423746"/>
    <lineage>
        <taxon>Bacteria</taxon>
        <taxon>Bacillati</taxon>
        <taxon>Bacillota</taxon>
        <taxon>Bacilli</taxon>
        <taxon>Lactobacillales</taxon>
        <taxon>Lactobacillaceae</taxon>
        <taxon>Limosilactobacillus</taxon>
    </lineage>
</organism>
<dbReference type="PATRIC" id="fig|1423746.3.peg.1116"/>
<evidence type="ECO:0000256" key="1">
    <source>
        <dbReference type="SAM" id="Coils"/>
    </source>
</evidence>
<dbReference type="EMBL" id="AZER01000016">
    <property type="protein sequence ID" value="KRL27344.1"/>
    <property type="molecule type" value="Genomic_DNA"/>
</dbReference>
<dbReference type="OrthoDB" id="9554099at2"/>